<accession>A0A6A6XAM2</accession>
<dbReference type="AlphaFoldDB" id="A0A6A6XAM2"/>
<dbReference type="EMBL" id="MU001925">
    <property type="protein sequence ID" value="KAF2793489.1"/>
    <property type="molecule type" value="Genomic_DNA"/>
</dbReference>
<evidence type="ECO:0000313" key="1">
    <source>
        <dbReference type="EMBL" id="KAF2793489.1"/>
    </source>
</evidence>
<sequence>MALEGCRQSQAFNSVDHDLSRYFRYFYAASSWPRLGFAGECTSSCWAVALFCPTTRGLPVAGIGAPASWGSLYPGHPCHWIVSLSVIPWSAWLRNAHSTCSARSPHMPHMSALTATGLSKEQTKVGKHGKPSCVYERIEANLSVCIWDKD</sequence>
<reference evidence="1" key="1">
    <citation type="journal article" date="2020" name="Stud. Mycol.">
        <title>101 Dothideomycetes genomes: a test case for predicting lifestyles and emergence of pathogens.</title>
        <authorList>
            <person name="Haridas S."/>
            <person name="Albert R."/>
            <person name="Binder M."/>
            <person name="Bloem J."/>
            <person name="Labutti K."/>
            <person name="Salamov A."/>
            <person name="Andreopoulos B."/>
            <person name="Baker S."/>
            <person name="Barry K."/>
            <person name="Bills G."/>
            <person name="Bluhm B."/>
            <person name="Cannon C."/>
            <person name="Castanera R."/>
            <person name="Culley D."/>
            <person name="Daum C."/>
            <person name="Ezra D."/>
            <person name="Gonzalez J."/>
            <person name="Henrissat B."/>
            <person name="Kuo A."/>
            <person name="Liang C."/>
            <person name="Lipzen A."/>
            <person name="Lutzoni F."/>
            <person name="Magnuson J."/>
            <person name="Mondo S."/>
            <person name="Nolan M."/>
            <person name="Ohm R."/>
            <person name="Pangilinan J."/>
            <person name="Park H.-J."/>
            <person name="Ramirez L."/>
            <person name="Alfaro M."/>
            <person name="Sun H."/>
            <person name="Tritt A."/>
            <person name="Yoshinaga Y."/>
            <person name="Zwiers L.-H."/>
            <person name="Turgeon B."/>
            <person name="Goodwin S."/>
            <person name="Spatafora J."/>
            <person name="Crous P."/>
            <person name="Grigoriev I."/>
        </authorList>
    </citation>
    <scope>NUCLEOTIDE SEQUENCE</scope>
    <source>
        <strain evidence="1">CBS 109.77</strain>
    </source>
</reference>
<organism evidence="1 2">
    <name type="scientific">Melanomma pulvis-pyrius CBS 109.77</name>
    <dbReference type="NCBI Taxonomy" id="1314802"/>
    <lineage>
        <taxon>Eukaryota</taxon>
        <taxon>Fungi</taxon>
        <taxon>Dikarya</taxon>
        <taxon>Ascomycota</taxon>
        <taxon>Pezizomycotina</taxon>
        <taxon>Dothideomycetes</taxon>
        <taxon>Pleosporomycetidae</taxon>
        <taxon>Pleosporales</taxon>
        <taxon>Melanommataceae</taxon>
        <taxon>Melanomma</taxon>
    </lineage>
</organism>
<evidence type="ECO:0000313" key="2">
    <source>
        <dbReference type="Proteomes" id="UP000799757"/>
    </source>
</evidence>
<keyword evidence="2" id="KW-1185">Reference proteome</keyword>
<dbReference type="Proteomes" id="UP000799757">
    <property type="component" value="Unassembled WGS sequence"/>
</dbReference>
<name>A0A6A6XAM2_9PLEO</name>
<proteinExistence type="predicted"/>
<gene>
    <name evidence="1" type="ORF">K505DRAFT_39028</name>
</gene>
<protein>
    <submittedName>
        <fullName evidence="1">Uncharacterized protein</fullName>
    </submittedName>
</protein>